<dbReference type="PANTHER" id="PTHR43394">
    <property type="entry name" value="ATP-DEPENDENT PERMEASE MDL1, MITOCHONDRIAL"/>
    <property type="match status" value="1"/>
</dbReference>
<dbReference type="RefSeq" id="WP_378136714.1">
    <property type="nucleotide sequence ID" value="NZ_JBHSMI010000029.1"/>
</dbReference>
<dbReference type="InterPro" id="IPR003439">
    <property type="entry name" value="ABC_transporter-like_ATP-bd"/>
</dbReference>
<dbReference type="Gene3D" id="1.20.1560.10">
    <property type="entry name" value="ABC transporter type 1, transmembrane domain"/>
    <property type="match status" value="1"/>
</dbReference>
<comment type="caution">
    <text evidence="10">The sequence shown here is derived from an EMBL/GenBank/DDBJ whole genome shotgun (WGS) entry which is preliminary data.</text>
</comment>
<dbReference type="EMBL" id="JBHSMI010000029">
    <property type="protein sequence ID" value="MFC5405462.1"/>
    <property type="molecule type" value="Genomic_DNA"/>
</dbReference>
<proteinExistence type="predicted"/>
<evidence type="ECO:0000256" key="1">
    <source>
        <dbReference type="ARBA" id="ARBA00004651"/>
    </source>
</evidence>
<evidence type="ECO:0000256" key="4">
    <source>
        <dbReference type="ARBA" id="ARBA00022840"/>
    </source>
</evidence>
<dbReference type="InterPro" id="IPR003593">
    <property type="entry name" value="AAA+_ATPase"/>
</dbReference>
<keyword evidence="11" id="KW-1185">Reference proteome</keyword>
<keyword evidence="3" id="KW-0547">Nucleotide-binding</keyword>
<dbReference type="CDD" id="cd07346">
    <property type="entry name" value="ABC_6TM_exporters"/>
    <property type="match status" value="1"/>
</dbReference>
<dbReference type="Pfam" id="PF00005">
    <property type="entry name" value="ABC_tran"/>
    <property type="match status" value="1"/>
</dbReference>
<evidence type="ECO:0000259" key="9">
    <source>
        <dbReference type="PROSITE" id="PS50929"/>
    </source>
</evidence>
<sequence length="606" mass="67896">MQTATTASPDHGKSRLDPPYNFEHLLNDDSLTERKPIRLLFLLYRDNWTKLALSMMYFLIKHSPIYVLPIVTANLINIVTKSGELGMREIWWNVAVLGVIIAQNIPTHVLHIRYMSKAIRYVEAGLRSTLVRKLQRLSMSAHGELAAGKLQTKVLRDVEAIEFLSKQIMLSVLPAIISVIVAICITSSRNVLVMGFFALTIPLALFFVSFFRKKIHRTNNEFRKQIETMSGQVSEMVGMMPVTRAHGLEQTEIEKIDGTLKKLSAKGYRLDIVEAYFGSAAWVTFQLFQVLCLGFTIVLAYKGKIPVGDVVLYQSFFSMILNSVSQLINVYPNIAKGFESIYSVTEILLSKDLEAYQGKRRLKAADGQFKFEGVDFGYPNSERHVLSNFNLEVKAGESIALVGASGAGKSTVLNLVIGFNRPISGRVLVDGMPMDELDMTAYRKHLAVVHQSTVLFSGSIRENITYGLPSVSDEKLAEVIRMTHLEDVIAQLPNGIDTQVGEHGGKLSGGQRQRIAIARALIRDPRIILLDEATSALDNESEFFVQQAMQKLVKGRTTFIVAHRLSTIRDADRIVVMKQGRCVEIGTYEELMARQGEFYQLKMLQN</sequence>
<evidence type="ECO:0000313" key="10">
    <source>
        <dbReference type="EMBL" id="MFC5405462.1"/>
    </source>
</evidence>
<dbReference type="GO" id="GO:0005524">
    <property type="term" value="F:ATP binding"/>
    <property type="evidence" value="ECO:0007669"/>
    <property type="project" value="UniProtKB-KW"/>
</dbReference>
<keyword evidence="5 7" id="KW-1133">Transmembrane helix</keyword>
<dbReference type="InterPro" id="IPR011527">
    <property type="entry name" value="ABC1_TM_dom"/>
</dbReference>
<comment type="subcellular location">
    <subcellularLocation>
        <location evidence="1">Cell membrane</location>
        <topology evidence="1">Multi-pass membrane protein</topology>
    </subcellularLocation>
</comment>
<dbReference type="PROSITE" id="PS00211">
    <property type="entry name" value="ABC_TRANSPORTER_1"/>
    <property type="match status" value="1"/>
</dbReference>
<evidence type="ECO:0000256" key="5">
    <source>
        <dbReference type="ARBA" id="ARBA00022989"/>
    </source>
</evidence>
<dbReference type="PROSITE" id="PS50893">
    <property type="entry name" value="ABC_TRANSPORTER_2"/>
    <property type="match status" value="1"/>
</dbReference>
<dbReference type="SMART" id="SM00382">
    <property type="entry name" value="AAA"/>
    <property type="match status" value="1"/>
</dbReference>
<protein>
    <submittedName>
        <fullName evidence="10">ABC transporter ATP-binding protein</fullName>
    </submittedName>
</protein>
<accession>A0ABW0I018</accession>
<feature type="transmembrane region" description="Helical" evidence="7">
    <location>
        <begin position="275"/>
        <end position="299"/>
    </location>
</feature>
<keyword evidence="6 7" id="KW-0472">Membrane</keyword>
<dbReference type="SUPFAM" id="SSF90123">
    <property type="entry name" value="ABC transporter transmembrane region"/>
    <property type="match status" value="1"/>
</dbReference>
<feature type="domain" description="ABC transmembrane type-1" evidence="9">
    <location>
        <begin position="67"/>
        <end position="336"/>
    </location>
</feature>
<dbReference type="Pfam" id="PF00664">
    <property type="entry name" value="ABC_membrane"/>
    <property type="match status" value="1"/>
</dbReference>
<gene>
    <name evidence="10" type="ORF">ACFPOF_22190</name>
</gene>
<dbReference type="PROSITE" id="PS50929">
    <property type="entry name" value="ABC_TM1F"/>
    <property type="match status" value="1"/>
</dbReference>
<reference evidence="11" key="1">
    <citation type="journal article" date="2019" name="Int. J. Syst. Evol. Microbiol.">
        <title>The Global Catalogue of Microorganisms (GCM) 10K type strain sequencing project: providing services to taxonomists for standard genome sequencing and annotation.</title>
        <authorList>
            <consortium name="The Broad Institute Genomics Platform"/>
            <consortium name="The Broad Institute Genome Sequencing Center for Infectious Disease"/>
            <person name="Wu L."/>
            <person name="Ma J."/>
        </authorList>
    </citation>
    <scope>NUCLEOTIDE SEQUENCE [LARGE SCALE GENOMIC DNA]</scope>
    <source>
        <strain evidence="11">CGMCC 1.18575</strain>
    </source>
</reference>
<feature type="transmembrane region" description="Helical" evidence="7">
    <location>
        <begin position="168"/>
        <end position="185"/>
    </location>
</feature>
<evidence type="ECO:0000259" key="8">
    <source>
        <dbReference type="PROSITE" id="PS50893"/>
    </source>
</evidence>
<evidence type="ECO:0000313" key="11">
    <source>
        <dbReference type="Proteomes" id="UP001596113"/>
    </source>
</evidence>
<keyword evidence="2 7" id="KW-0812">Transmembrane</keyword>
<dbReference type="PANTHER" id="PTHR43394:SF1">
    <property type="entry name" value="ATP-BINDING CASSETTE SUB-FAMILY B MEMBER 10, MITOCHONDRIAL"/>
    <property type="match status" value="1"/>
</dbReference>
<feature type="transmembrane region" description="Helical" evidence="7">
    <location>
        <begin position="90"/>
        <end position="110"/>
    </location>
</feature>
<feature type="transmembrane region" description="Helical" evidence="7">
    <location>
        <begin position="55"/>
        <end position="78"/>
    </location>
</feature>
<dbReference type="SUPFAM" id="SSF52540">
    <property type="entry name" value="P-loop containing nucleoside triphosphate hydrolases"/>
    <property type="match status" value="1"/>
</dbReference>
<feature type="transmembrane region" description="Helical" evidence="7">
    <location>
        <begin position="191"/>
        <end position="211"/>
    </location>
</feature>
<name>A0ABW0I018_9BACL</name>
<evidence type="ECO:0000256" key="3">
    <source>
        <dbReference type="ARBA" id="ARBA00022741"/>
    </source>
</evidence>
<dbReference type="InterPro" id="IPR036640">
    <property type="entry name" value="ABC1_TM_sf"/>
</dbReference>
<dbReference type="Proteomes" id="UP001596113">
    <property type="component" value="Unassembled WGS sequence"/>
</dbReference>
<keyword evidence="4 10" id="KW-0067">ATP-binding</keyword>
<dbReference type="Gene3D" id="3.40.50.300">
    <property type="entry name" value="P-loop containing nucleotide triphosphate hydrolases"/>
    <property type="match status" value="1"/>
</dbReference>
<evidence type="ECO:0000256" key="2">
    <source>
        <dbReference type="ARBA" id="ARBA00022692"/>
    </source>
</evidence>
<organism evidence="10 11">
    <name type="scientific">Cohnella soli</name>
    <dbReference type="NCBI Taxonomy" id="425005"/>
    <lineage>
        <taxon>Bacteria</taxon>
        <taxon>Bacillati</taxon>
        <taxon>Bacillota</taxon>
        <taxon>Bacilli</taxon>
        <taxon>Bacillales</taxon>
        <taxon>Paenibacillaceae</taxon>
        <taxon>Cohnella</taxon>
    </lineage>
</organism>
<dbReference type="InterPro" id="IPR027417">
    <property type="entry name" value="P-loop_NTPase"/>
</dbReference>
<evidence type="ECO:0000256" key="6">
    <source>
        <dbReference type="ARBA" id="ARBA00023136"/>
    </source>
</evidence>
<dbReference type="InterPro" id="IPR039421">
    <property type="entry name" value="Type_1_exporter"/>
</dbReference>
<dbReference type="InterPro" id="IPR017871">
    <property type="entry name" value="ABC_transporter-like_CS"/>
</dbReference>
<evidence type="ECO:0000256" key="7">
    <source>
        <dbReference type="SAM" id="Phobius"/>
    </source>
</evidence>
<feature type="domain" description="ABC transporter" evidence="8">
    <location>
        <begin position="369"/>
        <end position="604"/>
    </location>
</feature>